<name>A0A9X0CTT0_9CNID</name>
<evidence type="ECO:0000256" key="4">
    <source>
        <dbReference type="ARBA" id="ARBA00022927"/>
    </source>
</evidence>
<accession>A0A9X0CTT0</accession>
<dbReference type="GO" id="GO:0016236">
    <property type="term" value="P:macroautophagy"/>
    <property type="evidence" value="ECO:0007669"/>
    <property type="project" value="UniProtKB-ARBA"/>
</dbReference>
<keyword evidence="7" id="KW-1185">Reference proteome</keyword>
<evidence type="ECO:0000256" key="3">
    <source>
        <dbReference type="ARBA" id="ARBA00022448"/>
    </source>
</evidence>
<sequence>MKKNAYTQSAKEVNPRKSLFGMMVAHPFLICQYPFADPKRCWGQPCDECKGFCTGHYLKPDDHMECVAKYGTDECVFTPPKDQVEAAAKSKCQKNEEWTETEYNNICKTVLLSTEDVRIWIEHVGLTSERRKAGAKKAAETRARRERTMKLYKWNVQVMMTNFGVCVEDQNMGNIEWEDKRKQRCFVMWRTPDEWAALIFKWVQLNGMTDTVCTLFELRAGDDTVNEEFYGIDMWMLKKALSQLEAKGKAQMFEAPDASDESGLGVKFFS</sequence>
<comment type="similarity">
    <text evidence="1">Belongs to the VPS25 family.</text>
</comment>
<dbReference type="PANTHER" id="PTHR13149:SF0">
    <property type="entry name" value="VACUOLAR PROTEIN-SORTING-ASSOCIATED PROTEIN 25"/>
    <property type="match status" value="1"/>
</dbReference>
<dbReference type="Gene3D" id="1.10.10.10">
    <property type="entry name" value="Winged helix-like DNA-binding domain superfamily/Winged helix DNA-binding domain"/>
    <property type="match status" value="1"/>
</dbReference>
<dbReference type="OrthoDB" id="245150at2759"/>
<dbReference type="Pfam" id="PF05871">
    <property type="entry name" value="ESCRT-II"/>
    <property type="match status" value="1"/>
</dbReference>
<dbReference type="EMBL" id="MU826832">
    <property type="protein sequence ID" value="KAJ7373169.1"/>
    <property type="molecule type" value="Genomic_DNA"/>
</dbReference>
<keyword evidence="4" id="KW-0653">Protein transport</keyword>
<evidence type="ECO:0000256" key="5">
    <source>
        <dbReference type="ARBA" id="ARBA00030094"/>
    </source>
</evidence>
<dbReference type="GO" id="GO:0005198">
    <property type="term" value="F:structural molecule activity"/>
    <property type="evidence" value="ECO:0007669"/>
    <property type="project" value="TreeGrafter"/>
</dbReference>
<dbReference type="InterPro" id="IPR036390">
    <property type="entry name" value="WH_DNA-bd_sf"/>
</dbReference>
<dbReference type="SUPFAM" id="SSF46785">
    <property type="entry name" value="Winged helix' DNA-binding domain"/>
    <property type="match status" value="1"/>
</dbReference>
<dbReference type="InterPro" id="IPR036388">
    <property type="entry name" value="WH-like_DNA-bd_sf"/>
</dbReference>
<dbReference type="GO" id="GO:0000814">
    <property type="term" value="C:ESCRT II complex"/>
    <property type="evidence" value="ECO:0007669"/>
    <property type="project" value="InterPro"/>
</dbReference>
<evidence type="ECO:0000313" key="6">
    <source>
        <dbReference type="EMBL" id="KAJ7373169.1"/>
    </source>
</evidence>
<organism evidence="6 7">
    <name type="scientific">Desmophyllum pertusum</name>
    <dbReference type="NCBI Taxonomy" id="174260"/>
    <lineage>
        <taxon>Eukaryota</taxon>
        <taxon>Metazoa</taxon>
        <taxon>Cnidaria</taxon>
        <taxon>Anthozoa</taxon>
        <taxon>Hexacorallia</taxon>
        <taxon>Scleractinia</taxon>
        <taxon>Caryophylliina</taxon>
        <taxon>Caryophylliidae</taxon>
        <taxon>Desmophyllum</taxon>
    </lineage>
</organism>
<dbReference type="FunFam" id="1.10.10.10:FF:000141">
    <property type="entry name" value="vacuolar protein-sorting-associated protein 25"/>
    <property type="match status" value="1"/>
</dbReference>
<dbReference type="PANTHER" id="PTHR13149">
    <property type="entry name" value="VACUOLAR PROTEIN SORTING-ASSOCIATED PROTEIN VPS25"/>
    <property type="match status" value="1"/>
</dbReference>
<reference evidence="6" key="1">
    <citation type="submission" date="2023-01" db="EMBL/GenBank/DDBJ databases">
        <title>Genome assembly of the deep-sea coral Lophelia pertusa.</title>
        <authorList>
            <person name="Herrera S."/>
            <person name="Cordes E."/>
        </authorList>
    </citation>
    <scope>NUCLEOTIDE SEQUENCE</scope>
    <source>
        <strain evidence="6">USNM1676648</strain>
        <tissue evidence="6">Polyp</tissue>
    </source>
</reference>
<dbReference type="GO" id="GO:0043328">
    <property type="term" value="P:protein transport to vacuole involved in ubiquitin-dependent protein catabolic process via the multivesicular body sorting pathway"/>
    <property type="evidence" value="ECO:0007669"/>
    <property type="project" value="TreeGrafter"/>
</dbReference>
<dbReference type="AlphaFoldDB" id="A0A9X0CTT0"/>
<evidence type="ECO:0000256" key="1">
    <source>
        <dbReference type="ARBA" id="ARBA00009674"/>
    </source>
</evidence>
<dbReference type="Proteomes" id="UP001163046">
    <property type="component" value="Unassembled WGS sequence"/>
</dbReference>
<keyword evidence="3" id="KW-0813">Transport</keyword>
<proteinExistence type="inferred from homology"/>
<dbReference type="GO" id="GO:0042803">
    <property type="term" value="F:protein homodimerization activity"/>
    <property type="evidence" value="ECO:0007669"/>
    <property type="project" value="TreeGrafter"/>
</dbReference>
<evidence type="ECO:0000313" key="7">
    <source>
        <dbReference type="Proteomes" id="UP001163046"/>
    </source>
</evidence>
<evidence type="ECO:0000256" key="2">
    <source>
        <dbReference type="ARBA" id="ARBA00017934"/>
    </source>
</evidence>
<protein>
    <recommendedName>
        <fullName evidence="2">Vacuolar protein-sorting-associated protein 25</fullName>
    </recommendedName>
    <alternativeName>
        <fullName evidence="5">ESCRT-II complex subunit VPS25</fullName>
    </alternativeName>
</protein>
<gene>
    <name evidence="6" type="primary">VPS25</name>
    <name evidence="6" type="ORF">OS493_014317</name>
</gene>
<dbReference type="InterPro" id="IPR008570">
    <property type="entry name" value="ESCRT-II_cplx_Vps25-sub"/>
</dbReference>
<comment type="caution">
    <text evidence="6">The sequence shown here is derived from an EMBL/GenBank/DDBJ whole genome shotgun (WGS) entry which is preliminary data.</text>
</comment>